<name>A0AAI9T2F5_SPIME</name>
<organism evidence="2 3">
    <name type="scientific">Spiroplasma melliferum KC3</name>
    <dbReference type="NCBI Taxonomy" id="570509"/>
    <lineage>
        <taxon>Bacteria</taxon>
        <taxon>Bacillati</taxon>
        <taxon>Mycoplasmatota</taxon>
        <taxon>Mollicutes</taxon>
        <taxon>Entomoplasmatales</taxon>
        <taxon>Spiroplasmataceae</taxon>
        <taxon>Spiroplasma</taxon>
    </lineage>
</organism>
<sequence>MNNNDPKFNGGNENYFNSFENNNGFGNDNLLNQNSPVTPLTKPIRVSDNANDFKTKTNPPFNSSYISKALGINGTEVKPQHNKPIYQPIIYQPFVMPIMANPMNAMGMGAYNPMMMGYPQMFPYPMMPQFPMMMGYPQMSQYPGMLTYPPMAGPEVEQQLQGMQQQSASQGSNFNKKQYAQDSGRHFAIMNPDLMKQQQGINSDFDESFDDTFNEGPPFGSNHDFNQTNEFGGGNFAGQNDFGQGNTNFGPTPDFNAAPSFSSSPDFVPSDGFNNSNVLGKIDSTKMPFQYDEETTKRKLPVWAIVLIVVLVVLVLAVITIVMLYFNLEAVHNLINGWFGLEVPFNPWF</sequence>
<gene>
    <name evidence="2" type="ORF">SPM_005800</name>
</gene>
<dbReference type="Proteomes" id="UP000004057">
    <property type="component" value="Unassembled WGS sequence"/>
</dbReference>
<keyword evidence="1" id="KW-1133">Transmembrane helix</keyword>
<evidence type="ECO:0000313" key="3">
    <source>
        <dbReference type="Proteomes" id="UP000004057"/>
    </source>
</evidence>
<dbReference type="AlphaFoldDB" id="A0AAI9T2F5"/>
<feature type="transmembrane region" description="Helical" evidence="1">
    <location>
        <begin position="302"/>
        <end position="326"/>
    </location>
</feature>
<keyword evidence="1" id="KW-0472">Membrane</keyword>
<keyword evidence="1" id="KW-0812">Transmembrane</keyword>
<dbReference type="EMBL" id="AGBZ02000004">
    <property type="protein sequence ID" value="KAI92241.1"/>
    <property type="molecule type" value="Genomic_DNA"/>
</dbReference>
<protein>
    <recommendedName>
        <fullName evidence="4">Transmembrane protein</fullName>
    </recommendedName>
</protein>
<proteinExistence type="predicted"/>
<evidence type="ECO:0000256" key="1">
    <source>
        <dbReference type="SAM" id="Phobius"/>
    </source>
</evidence>
<comment type="caution">
    <text evidence="2">The sequence shown here is derived from an EMBL/GenBank/DDBJ whole genome shotgun (WGS) entry which is preliminary data.</text>
</comment>
<reference evidence="2 3" key="1">
    <citation type="journal article" date="2012" name="J. Proteome Res.">
        <title>Application of Spiroplasma melliferum proteogenomic profiling for the discovery of virulence factors and pathogenicity mechanisms in host-associated spiroplasmas.</title>
        <authorList>
            <person name="Alexeev D."/>
            <person name="Kostrjukova E."/>
            <person name="Aliper A."/>
            <person name="Popenko A."/>
            <person name="Bazaleev N."/>
            <person name="Tyakht A."/>
            <person name="Selezneva O."/>
            <person name="Akopian T."/>
            <person name="Prichodko E."/>
            <person name="Kondratov I."/>
            <person name="Chukin M."/>
            <person name="Demina I."/>
            <person name="Galyamina M."/>
            <person name="Kamashev D."/>
            <person name="Vanyushkina A."/>
            <person name="Ladygina V."/>
            <person name="Levitskii S."/>
            <person name="Lazarev V."/>
            <person name="Govorun V."/>
        </authorList>
    </citation>
    <scope>NUCLEOTIDE SEQUENCE [LARGE SCALE GENOMIC DNA]</scope>
    <source>
        <strain evidence="2 3">KC3</strain>
    </source>
</reference>
<evidence type="ECO:0000313" key="2">
    <source>
        <dbReference type="EMBL" id="KAI92241.1"/>
    </source>
</evidence>
<dbReference type="RefSeq" id="WP_004028610.1">
    <property type="nucleotide sequence ID" value="NZ_AGBZ02000004.1"/>
</dbReference>
<evidence type="ECO:0008006" key="4">
    <source>
        <dbReference type="Google" id="ProtNLM"/>
    </source>
</evidence>
<accession>A0AAI9T2F5</accession>